<evidence type="ECO:0000313" key="1">
    <source>
        <dbReference type="EMBL" id="STC95408.1"/>
    </source>
</evidence>
<reference evidence="1 2" key="1">
    <citation type="submission" date="2018-06" db="EMBL/GenBank/DDBJ databases">
        <authorList>
            <consortium name="Pathogen Informatics"/>
            <person name="Doyle S."/>
        </authorList>
    </citation>
    <scope>NUCLEOTIDE SEQUENCE [LARGE SCALE GENOMIC DNA]</scope>
    <source>
        <strain evidence="1 2">NCTC13533</strain>
    </source>
</reference>
<dbReference type="EMBL" id="UFVQ01000003">
    <property type="protein sequence ID" value="STC95408.1"/>
    <property type="molecule type" value="Genomic_DNA"/>
</dbReference>
<gene>
    <name evidence="1" type="ORF">NCTC13533_01884</name>
</gene>
<evidence type="ECO:0000313" key="2">
    <source>
        <dbReference type="Proteomes" id="UP000255224"/>
    </source>
</evidence>
<dbReference type="Proteomes" id="UP000255224">
    <property type="component" value="Unassembled WGS sequence"/>
</dbReference>
<organism evidence="1 2">
    <name type="scientific">Chryseobacterium carnipullorum</name>
    <dbReference type="NCBI Taxonomy" id="1124835"/>
    <lineage>
        <taxon>Bacteria</taxon>
        <taxon>Pseudomonadati</taxon>
        <taxon>Bacteroidota</taxon>
        <taxon>Flavobacteriia</taxon>
        <taxon>Flavobacteriales</taxon>
        <taxon>Weeksellaceae</taxon>
        <taxon>Chryseobacterium group</taxon>
        <taxon>Chryseobacterium</taxon>
    </lineage>
</organism>
<proteinExistence type="predicted"/>
<name>A0A376DTP0_CHRCU</name>
<sequence>MNASETALELFIAHELYCVNYTVENALIYVERMIRDKENKDFWQEVKVELLKMKI</sequence>
<dbReference type="AlphaFoldDB" id="A0A376DTP0"/>
<dbReference type="RefSeq" id="WP_164466200.1">
    <property type="nucleotide sequence ID" value="NZ_CP033920.1"/>
</dbReference>
<protein>
    <submittedName>
        <fullName evidence="1">Uncharacterized protein</fullName>
    </submittedName>
</protein>
<accession>A0A376DTP0</accession>